<proteinExistence type="predicted"/>
<dbReference type="Proteomes" id="UP001597510">
    <property type="component" value="Unassembled WGS sequence"/>
</dbReference>
<reference evidence="2" key="1">
    <citation type="journal article" date="2019" name="Int. J. Syst. Evol. Microbiol.">
        <title>The Global Catalogue of Microorganisms (GCM) 10K type strain sequencing project: providing services to taxonomists for standard genome sequencing and annotation.</title>
        <authorList>
            <consortium name="The Broad Institute Genomics Platform"/>
            <consortium name="The Broad Institute Genome Sequencing Center for Infectious Disease"/>
            <person name="Wu L."/>
            <person name="Ma J."/>
        </authorList>
    </citation>
    <scope>NUCLEOTIDE SEQUENCE [LARGE SCALE GENOMIC DNA]</scope>
    <source>
        <strain evidence="2">KCTC 52344</strain>
    </source>
</reference>
<keyword evidence="2" id="KW-1185">Reference proteome</keyword>
<name>A0ABW5J7E3_9BACT</name>
<dbReference type="RefSeq" id="WP_340236805.1">
    <property type="nucleotide sequence ID" value="NZ_JBBEWC010000007.1"/>
</dbReference>
<evidence type="ECO:0000313" key="1">
    <source>
        <dbReference type="EMBL" id="MFD2521469.1"/>
    </source>
</evidence>
<protein>
    <recommendedName>
        <fullName evidence="3">CdiI immunity protein domain-containing protein</fullName>
    </recommendedName>
</protein>
<accession>A0ABW5J7E3</accession>
<evidence type="ECO:0008006" key="3">
    <source>
        <dbReference type="Google" id="ProtNLM"/>
    </source>
</evidence>
<dbReference type="EMBL" id="JBHULC010000009">
    <property type="protein sequence ID" value="MFD2521469.1"/>
    <property type="molecule type" value="Genomic_DNA"/>
</dbReference>
<evidence type="ECO:0000313" key="2">
    <source>
        <dbReference type="Proteomes" id="UP001597510"/>
    </source>
</evidence>
<sequence length="50" mass="5975">MGVKIYIEQSIRNSYLIGENSELNELWSENEEDYEEWRGGVEVLIKILER</sequence>
<gene>
    <name evidence="1" type="ORF">ACFSR2_11265</name>
</gene>
<comment type="caution">
    <text evidence="1">The sequence shown here is derived from an EMBL/GenBank/DDBJ whole genome shotgun (WGS) entry which is preliminary data.</text>
</comment>
<organism evidence="1 2">
    <name type="scientific">Emticicia soli</name>
    <dbReference type="NCBI Taxonomy" id="2027878"/>
    <lineage>
        <taxon>Bacteria</taxon>
        <taxon>Pseudomonadati</taxon>
        <taxon>Bacteroidota</taxon>
        <taxon>Cytophagia</taxon>
        <taxon>Cytophagales</taxon>
        <taxon>Leadbetterellaceae</taxon>
        <taxon>Emticicia</taxon>
    </lineage>
</organism>